<keyword evidence="3" id="KW-1185">Reference proteome</keyword>
<dbReference type="AlphaFoldDB" id="A0A1X7HRN0"/>
<name>A0A1X7HRN0_9BACL</name>
<evidence type="ECO:0000256" key="1">
    <source>
        <dbReference type="SAM" id="MobiDB-lite"/>
    </source>
</evidence>
<feature type="region of interest" description="Disordered" evidence="1">
    <location>
        <begin position="1"/>
        <end position="34"/>
    </location>
</feature>
<evidence type="ECO:0000313" key="2">
    <source>
        <dbReference type="EMBL" id="SMF90634.1"/>
    </source>
</evidence>
<dbReference type="STRING" id="1313296.SAMN05661091_5153"/>
<dbReference type="RefSeq" id="WP_208915807.1">
    <property type="nucleotide sequence ID" value="NZ_LT840184.1"/>
</dbReference>
<reference evidence="2 3" key="1">
    <citation type="submission" date="2017-04" db="EMBL/GenBank/DDBJ databases">
        <authorList>
            <person name="Afonso C.L."/>
            <person name="Miller P.J."/>
            <person name="Scott M.A."/>
            <person name="Spackman E."/>
            <person name="Goraichik I."/>
            <person name="Dimitrov K.M."/>
            <person name="Suarez D.L."/>
            <person name="Swayne D.E."/>
        </authorList>
    </citation>
    <scope>NUCLEOTIDE SEQUENCE [LARGE SCALE GENOMIC DNA]</scope>
    <source>
        <strain evidence="2 3">N3/975</strain>
    </source>
</reference>
<accession>A0A1X7HRN0</accession>
<feature type="compositionally biased region" description="Basic and acidic residues" evidence="1">
    <location>
        <begin position="22"/>
        <end position="33"/>
    </location>
</feature>
<organism evidence="2 3">
    <name type="scientific">Paenibacillus uliginis N3/975</name>
    <dbReference type="NCBI Taxonomy" id="1313296"/>
    <lineage>
        <taxon>Bacteria</taxon>
        <taxon>Bacillati</taxon>
        <taxon>Bacillota</taxon>
        <taxon>Bacilli</taxon>
        <taxon>Bacillales</taxon>
        <taxon>Paenibacillaceae</taxon>
        <taxon>Paenibacillus</taxon>
    </lineage>
</organism>
<dbReference type="EMBL" id="LT840184">
    <property type="protein sequence ID" value="SMF90634.1"/>
    <property type="molecule type" value="Genomic_DNA"/>
</dbReference>
<dbReference type="Proteomes" id="UP000192940">
    <property type="component" value="Chromosome I"/>
</dbReference>
<proteinExistence type="predicted"/>
<protein>
    <submittedName>
        <fullName evidence="2">Uncharacterized protein</fullName>
    </submittedName>
</protein>
<gene>
    <name evidence="2" type="ORF">SAMN05661091_5153</name>
</gene>
<evidence type="ECO:0000313" key="3">
    <source>
        <dbReference type="Proteomes" id="UP000192940"/>
    </source>
</evidence>
<sequence length="89" mass="10333">MNDKRDQDLERQLSELLTDGEMESKNKEEEGRRLIPPKYEVRVQTTLDPIVEETRKYRSIAKEMDDRYDKYMERAGGNNDGSSDSGSST</sequence>
<feature type="compositionally biased region" description="Basic and acidic residues" evidence="1">
    <location>
        <begin position="1"/>
        <end position="13"/>
    </location>
</feature>